<evidence type="ECO:0000313" key="2">
    <source>
        <dbReference type="Proteomes" id="UP000635316"/>
    </source>
</evidence>
<dbReference type="InterPro" id="IPR016181">
    <property type="entry name" value="Acyl_CoA_acyltransferase"/>
</dbReference>
<organism evidence="1 2">
    <name type="scientific">Advenella mandrilli</name>
    <dbReference type="NCBI Taxonomy" id="2800330"/>
    <lineage>
        <taxon>Bacteria</taxon>
        <taxon>Pseudomonadati</taxon>
        <taxon>Pseudomonadota</taxon>
        <taxon>Betaproteobacteria</taxon>
        <taxon>Burkholderiales</taxon>
        <taxon>Alcaligenaceae</taxon>
    </lineage>
</organism>
<reference evidence="1 2" key="1">
    <citation type="submission" date="2020-12" db="EMBL/GenBank/DDBJ databases">
        <authorList>
            <person name="Lu T."/>
            <person name="Wang Q."/>
            <person name="Han X."/>
        </authorList>
    </citation>
    <scope>NUCLEOTIDE SEQUENCE [LARGE SCALE GENOMIC DNA]</scope>
    <source>
        <strain evidence="1 2">WQ 585</strain>
    </source>
</reference>
<dbReference type="SUPFAM" id="SSF55729">
    <property type="entry name" value="Acyl-CoA N-acyltransferases (Nat)"/>
    <property type="match status" value="1"/>
</dbReference>
<proteinExistence type="predicted"/>
<dbReference type="Proteomes" id="UP000635316">
    <property type="component" value="Unassembled WGS sequence"/>
</dbReference>
<dbReference type="EMBL" id="JAENGP010000001">
    <property type="protein sequence ID" value="MBK1779795.1"/>
    <property type="molecule type" value="Genomic_DNA"/>
</dbReference>
<gene>
    <name evidence="1" type="ORF">JHL22_01035</name>
</gene>
<protein>
    <submittedName>
        <fullName evidence="1">N-acetyltransferase</fullName>
    </submittedName>
</protein>
<sequence>MSQKLQISILDSPSDLKADTWHSFCQKNPFTSPDFLQTLHASTCVTPDYGWYAQYLYLQDEQHTPLGLMPLYLKTHSRGEFVFDMAWANAFEQHGLAYYPKLVCSVPFTPVTGPRLLANSLQHKRILAEQAIEVAKKMGVSSLHVLFPNHEDLNILRECGYMIREDVQFHWENRNYEDFEHFLKQLSYDKRKKIRQDRKKALAAGVSFRHLRGRDINRETLDFFISCYQNTYYERGREPYLNSEFFHAYLQKSPENILLVLALKNEQPIACALNIVGDDTVYGRYWGAHEFIPGLHFETCYMQGIEFCIENKYRYFEGGAQGEHKLARGLLPVTTYSAHWIARKDFATAIEKFLDAESRQVGKYVDMLSTHSPFRQTAY</sequence>
<comment type="caution">
    <text evidence="1">The sequence shown here is derived from an EMBL/GenBank/DDBJ whole genome shotgun (WGS) entry which is preliminary data.</text>
</comment>
<dbReference type="RefSeq" id="WP_200232865.1">
    <property type="nucleotide sequence ID" value="NZ_JAENGP010000001.1"/>
</dbReference>
<dbReference type="PANTHER" id="PTHR47017:SF1">
    <property type="entry name" value="ACYL-COA"/>
    <property type="match status" value="1"/>
</dbReference>
<dbReference type="InterPro" id="IPR007434">
    <property type="entry name" value="FemAB-like"/>
</dbReference>
<dbReference type="Pfam" id="PF04339">
    <property type="entry name" value="FemAB_like"/>
    <property type="match status" value="1"/>
</dbReference>
<dbReference type="PANTHER" id="PTHR47017">
    <property type="entry name" value="ACYL-COA"/>
    <property type="match status" value="1"/>
</dbReference>
<dbReference type="Gene3D" id="3.40.630.30">
    <property type="match status" value="1"/>
</dbReference>
<name>A0ABS1EA77_9BURK</name>
<evidence type="ECO:0000313" key="1">
    <source>
        <dbReference type="EMBL" id="MBK1779795.1"/>
    </source>
</evidence>
<keyword evidence="2" id="KW-1185">Reference proteome</keyword>
<accession>A0ABS1EA77</accession>